<evidence type="ECO:0000313" key="2">
    <source>
        <dbReference type="EMBL" id="KAJ7614547.1"/>
    </source>
</evidence>
<evidence type="ECO:0000313" key="3">
    <source>
        <dbReference type="Proteomes" id="UP001221142"/>
    </source>
</evidence>
<sequence length="113" mass="12262">MPVRKFLLELASCRLSTAHRSDSLPTSTESDSPLYSNLSNSPTPGISYRRLPVSCACSCPVHLVGHLLAFESGSDRDQDGNSELVALPGTMGCEWVLTRMEGISRAASWNHVQ</sequence>
<keyword evidence="3" id="KW-1185">Reference proteome</keyword>
<dbReference type="AlphaFoldDB" id="A0AAD7FBX1"/>
<feature type="compositionally biased region" description="Polar residues" evidence="1">
    <location>
        <begin position="23"/>
        <end position="42"/>
    </location>
</feature>
<name>A0AAD7FBX1_9AGAR</name>
<feature type="region of interest" description="Disordered" evidence="1">
    <location>
        <begin position="17"/>
        <end position="42"/>
    </location>
</feature>
<dbReference type="Proteomes" id="UP001221142">
    <property type="component" value="Unassembled WGS sequence"/>
</dbReference>
<dbReference type="EMBL" id="JARKIF010000026">
    <property type="protein sequence ID" value="KAJ7614547.1"/>
    <property type="molecule type" value="Genomic_DNA"/>
</dbReference>
<evidence type="ECO:0000256" key="1">
    <source>
        <dbReference type="SAM" id="MobiDB-lite"/>
    </source>
</evidence>
<accession>A0AAD7FBX1</accession>
<reference evidence="2" key="1">
    <citation type="submission" date="2023-03" db="EMBL/GenBank/DDBJ databases">
        <title>Massive genome expansion in bonnet fungi (Mycena s.s.) driven by repeated elements and novel gene families across ecological guilds.</title>
        <authorList>
            <consortium name="Lawrence Berkeley National Laboratory"/>
            <person name="Harder C.B."/>
            <person name="Miyauchi S."/>
            <person name="Viragh M."/>
            <person name="Kuo A."/>
            <person name="Thoen E."/>
            <person name="Andreopoulos B."/>
            <person name="Lu D."/>
            <person name="Skrede I."/>
            <person name="Drula E."/>
            <person name="Henrissat B."/>
            <person name="Morin E."/>
            <person name="Kohler A."/>
            <person name="Barry K."/>
            <person name="LaButti K."/>
            <person name="Morin E."/>
            <person name="Salamov A."/>
            <person name="Lipzen A."/>
            <person name="Mereny Z."/>
            <person name="Hegedus B."/>
            <person name="Baldrian P."/>
            <person name="Stursova M."/>
            <person name="Weitz H."/>
            <person name="Taylor A."/>
            <person name="Grigoriev I.V."/>
            <person name="Nagy L.G."/>
            <person name="Martin F."/>
            <person name="Kauserud H."/>
        </authorList>
    </citation>
    <scope>NUCLEOTIDE SEQUENCE</scope>
    <source>
        <strain evidence="2">9284</strain>
    </source>
</reference>
<organism evidence="2 3">
    <name type="scientific">Roridomyces roridus</name>
    <dbReference type="NCBI Taxonomy" id="1738132"/>
    <lineage>
        <taxon>Eukaryota</taxon>
        <taxon>Fungi</taxon>
        <taxon>Dikarya</taxon>
        <taxon>Basidiomycota</taxon>
        <taxon>Agaricomycotina</taxon>
        <taxon>Agaricomycetes</taxon>
        <taxon>Agaricomycetidae</taxon>
        <taxon>Agaricales</taxon>
        <taxon>Marasmiineae</taxon>
        <taxon>Mycenaceae</taxon>
        <taxon>Roridomyces</taxon>
    </lineage>
</organism>
<gene>
    <name evidence="2" type="ORF">FB45DRAFT_937206</name>
</gene>
<comment type="caution">
    <text evidence="2">The sequence shown here is derived from an EMBL/GenBank/DDBJ whole genome shotgun (WGS) entry which is preliminary data.</text>
</comment>
<proteinExistence type="predicted"/>
<protein>
    <submittedName>
        <fullName evidence="2">Uncharacterized protein</fullName>
    </submittedName>
</protein>